<dbReference type="GO" id="GO:0015562">
    <property type="term" value="F:efflux transmembrane transporter activity"/>
    <property type="evidence" value="ECO:0007669"/>
    <property type="project" value="TreeGrafter"/>
</dbReference>
<dbReference type="SUPFAM" id="SSF110997">
    <property type="entry name" value="Sporulation related repeat"/>
    <property type="match status" value="1"/>
</dbReference>
<evidence type="ECO:0000313" key="6">
    <source>
        <dbReference type="Proteomes" id="UP000032568"/>
    </source>
</evidence>
<feature type="signal peptide" evidence="3">
    <location>
        <begin position="1"/>
        <end position="20"/>
    </location>
</feature>
<evidence type="ECO:0000256" key="3">
    <source>
        <dbReference type="SAM" id="SignalP"/>
    </source>
</evidence>
<dbReference type="Gene3D" id="1.10.287.470">
    <property type="entry name" value="Helix hairpin bin"/>
    <property type="match status" value="1"/>
</dbReference>
<dbReference type="PANTHER" id="PTHR30469:SF15">
    <property type="entry name" value="HLYD FAMILY OF SECRETION PROTEINS"/>
    <property type="match status" value="1"/>
</dbReference>
<dbReference type="Gene3D" id="2.40.30.170">
    <property type="match status" value="1"/>
</dbReference>
<evidence type="ECO:0000259" key="4">
    <source>
        <dbReference type="PROSITE" id="PS51724"/>
    </source>
</evidence>
<feature type="chain" id="PRO_5042271434" evidence="3">
    <location>
        <begin position="21"/>
        <end position="774"/>
    </location>
</feature>
<dbReference type="PANTHER" id="PTHR30469">
    <property type="entry name" value="MULTIDRUG RESISTANCE PROTEIN MDTA"/>
    <property type="match status" value="1"/>
</dbReference>
<reference evidence="5 6" key="1">
    <citation type="journal article" date="2015" name="Genome Announc.">
        <title>Draft Genome Sequences of Marine Isolates of Thalassomonas viridans and Thalassomonas actiniarum.</title>
        <authorList>
            <person name="Olonade I."/>
            <person name="van Zyl L.J."/>
            <person name="Trindade M."/>
        </authorList>
    </citation>
    <scope>NUCLEOTIDE SEQUENCE [LARGE SCALE GENOMIC DNA]</scope>
    <source>
        <strain evidence="5 6">A5K-106</strain>
    </source>
</reference>
<keyword evidence="6" id="KW-1185">Reference proteome</keyword>
<gene>
    <name evidence="5" type="ORF">SG35_012680</name>
</gene>
<dbReference type="AlphaFoldDB" id="A0AAE9YXM6"/>
<dbReference type="InterPro" id="IPR006143">
    <property type="entry name" value="RND_pump_MFP"/>
</dbReference>
<dbReference type="Proteomes" id="UP000032568">
    <property type="component" value="Chromosome"/>
</dbReference>
<dbReference type="KEGG" id="tact:SG35_012680"/>
<protein>
    <submittedName>
        <fullName evidence="5">Efflux RND transporter periplasmic adaptor subunit</fullName>
    </submittedName>
</protein>
<keyword evidence="3" id="KW-0732">Signal</keyword>
<dbReference type="SUPFAM" id="SSF111369">
    <property type="entry name" value="HlyD-like secretion proteins"/>
    <property type="match status" value="1"/>
</dbReference>
<evidence type="ECO:0000256" key="2">
    <source>
        <dbReference type="SAM" id="MobiDB-lite"/>
    </source>
</evidence>
<dbReference type="InterPro" id="IPR036680">
    <property type="entry name" value="SPOR-like_sf"/>
</dbReference>
<comment type="similarity">
    <text evidence="1">Belongs to the membrane fusion protein (MFP) (TC 8.A.1) family.</text>
</comment>
<dbReference type="InterPro" id="IPR058792">
    <property type="entry name" value="Beta-barrel_RND_2"/>
</dbReference>
<dbReference type="Gene3D" id="2.40.50.100">
    <property type="match status" value="1"/>
</dbReference>
<evidence type="ECO:0000256" key="1">
    <source>
        <dbReference type="ARBA" id="ARBA00009477"/>
    </source>
</evidence>
<accession>A0AAE9YXM6</accession>
<dbReference type="Pfam" id="PF25954">
    <property type="entry name" value="Beta-barrel_RND_2"/>
    <property type="match status" value="1"/>
</dbReference>
<dbReference type="PROSITE" id="PS51724">
    <property type="entry name" value="SPOR"/>
    <property type="match status" value="1"/>
</dbReference>
<dbReference type="RefSeq" id="WP_053043113.1">
    <property type="nucleotide sequence ID" value="NZ_CP059735.1"/>
</dbReference>
<feature type="domain" description="SPOR" evidence="4">
    <location>
        <begin position="483"/>
        <end position="564"/>
    </location>
</feature>
<dbReference type="EMBL" id="CP059735">
    <property type="protein sequence ID" value="WDE01403.1"/>
    <property type="molecule type" value="Genomic_DNA"/>
</dbReference>
<evidence type="ECO:0000313" key="5">
    <source>
        <dbReference type="EMBL" id="WDE01403.1"/>
    </source>
</evidence>
<dbReference type="InterPro" id="IPR007730">
    <property type="entry name" value="SPOR-like_dom"/>
</dbReference>
<sequence length="774" mass="86135">MKKYYKSKVFLLLVSSMLLAKVGAEQISNNHENDTLPEFDCLIEPGQVVDVGSPAPGVIEKVFVDRGDYVALGEPLSKLDSSVEQAALELARTRASSTVEIELSRENAEFSKRLHLRNQALFSKSAISSHEMDRLATEQTVAEMYQQEAKNKNEIAKMEYRRALEVVNQKTIFSPINGVVMEKYKSVGEYVENEPLLRVAQLDPLRIEVIVAADYWGQLIPGQTAQVTPEFSHLDTQMAEIERIDPVVDSASGTFRVQLALPNPEHKIAAGLKCQLAFMHQHEQVEPKKHARFSVEKKPFAADEVIAKDAKKAEKALQLLLQENVGHVREKPSVGVNDYVVRSKILSEQKQVKGFTNRLKAEKISDYYVQSIKGEGYRVFLGLYRNRDNALGRAKKLTTSGFEVELSPRYKRQKMSVAVLSTGIEKREIKPERVDPASALSTEAAKAKMPQLSLTASATGKGRQLDTGSSRKQVTVEEKQQGAASVSGYFVRSAYLPERTQAKALSVRLKAQDIHDFYVQKVKGQTGYQISLGLYRSRENALRRVKTLQGLGFEVELSPRYRACTSCPEKALMAKTKAKLLPVVAKVKAVEKMPVVILPASAGTVTRQALQSVKVLPLKADADLPEGKVRAKKRVAVKQAQRVAGIVRDYVVYSVPFLQQTQVRAFTARLKAKNIRDFYVKKARGEQEYTVALGVYKQLDNALGRVTNLKSLGFEVALNPRYKKCNNCQLSGPAKGRTITGQMTLEADKLSRTVTDNSRRSSDVESFAQMKVAP</sequence>
<dbReference type="NCBIfam" id="TIGR01730">
    <property type="entry name" value="RND_mfp"/>
    <property type="match status" value="1"/>
</dbReference>
<feature type="region of interest" description="Disordered" evidence="2">
    <location>
        <begin position="752"/>
        <end position="774"/>
    </location>
</feature>
<proteinExistence type="inferred from homology"/>
<name>A0AAE9YXM6_9GAMM</name>
<feature type="region of interest" description="Disordered" evidence="2">
    <location>
        <begin position="456"/>
        <end position="478"/>
    </location>
</feature>
<dbReference type="GO" id="GO:0042834">
    <property type="term" value="F:peptidoglycan binding"/>
    <property type="evidence" value="ECO:0007669"/>
    <property type="project" value="InterPro"/>
</dbReference>
<dbReference type="Pfam" id="PF05036">
    <property type="entry name" value="SPOR"/>
    <property type="match status" value="2"/>
</dbReference>
<feature type="compositionally biased region" description="Basic and acidic residues" evidence="2">
    <location>
        <begin position="752"/>
        <end position="763"/>
    </location>
</feature>
<organism evidence="5 6">
    <name type="scientific">Thalassomonas actiniarum</name>
    <dbReference type="NCBI Taxonomy" id="485447"/>
    <lineage>
        <taxon>Bacteria</taxon>
        <taxon>Pseudomonadati</taxon>
        <taxon>Pseudomonadota</taxon>
        <taxon>Gammaproteobacteria</taxon>
        <taxon>Alteromonadales</taxon>
        <taxon>Colwelliaceae</taxon>
        <taxon>Thalassomonas</taxon>
    </lineage>
</organism>
<reference evidence="5 6" key="2">
    <citation type="journal article" date="2022" name="Mar. Drugs">
        <title>Bioassay-Guided Fractionation Leads to the Detection of Cholic Acid Generated by the Rare Thalassomonas sp.</title>
        <authorList>
            <person name="Pheiffer F."/>
            <person name="Schneider Y.K."/>
            <person name="Hansen E.H."/>
            <person name="Andersen J.H."/>
            <person name="Isaksson J."/>
            <person name="Busche T."/>
            <person name="R C."/>
            <person name="Kalinowski J."/>
            <person name="Zyl L.V."/>
            <person name="Trindade M."/>
        </authorList>
    </citation>
    <scope>NUCLEOTIDE SEQUENCE [LARGE SCALE GENOMIC DNA]</scope>
    <source>
        <strain evidence="5 6">A5K-106</strain>
    </source>
</reference>
<dbReference type="GO" id="GO:1990281">
    <property type="term" value="C:efflux pump complex"/>
    <property type="evidence" value="ECO:0007669"/>
    <property type="project" value="TreeGrafter"/>
</dbReference>